<evidence type="ECO:0000313" key="14">
    <source>
        <dbReference type="EMBL" id="HIS36824.1"/>
    </source>
</evidence>
<dbReference type="Gene3D" id="3.40.30.10">
    <property type="entry name" value="Glutaredoxin"/>
    <property type="match status" value="1"/>
</dbReference>
<accession>A0A9D1F088</accession>
<dbReference type="AlphaFoldDB" id="A0A9D1F088"/>
<keyword evidence="8" id="KW-0560">Oxidoreductase</keyword>
<protein>
    <submittedName>
        <fullName evidence="14">Thioredoxin domain-containing protein</fullName>
    </submittedName>
</protein>
<feature type="transmembrane region" description="Helical" evidence="12">
    <location>
        <begin position="67"/>
        <end position="84"/>
    </location>
</feature>
<keyword evidence="5" id="KW-0874">Quinone</keyword>
<evidence type="ECO:0000256" key="12">
    <source>
        <dbReference type="SAM" id="Phobius"/>
    </source>
</evidence>
<dbReference type="GO" id="GO:0016491">
    <property type="term" value="F:oxidoreductase activity"/>
    <property type="evidence" value="ECO:0007669"/>
    <property type="project" value="UniProtKB-KW"/>
</dbReference>
<sequence>MENIRMKKIVIFILALIGFLTTIELAKVYYDANFNPYALSSFCTVNEFIDCDGIARTTESQFFGIPLAYWGMFLYAFMFLMLIADKLKNIKLFKFMEVFKNPLDYIGALGIISFTISMILLCISLFEIGKLCILCAFTYILNLLIGLIAIDFKNGGIIKSFKQSVTDFFDAVKNKAYLIAFIAVMLAAGAGLTYTTVTMKFAPQVKNAKMFNEFVKPKHNKYAVSGNTLGDENAKVVLYSYTDYRCPICKVNERMIHKLAKDLKNIRIEHKNLPLDMECNKYLTQPFHEGSCTMARYALAAKKQGKFWDIDNLFFEKQPADEAEMLKIAEEIGLNVEQLKKDANSPEIKQEVLKEIDEAYKQGINATPTSKIGNDVYVGIRAYTDLKKWAIENGAEKR</sequence>
<dbReference type="Pfam" id="PF07884">
    <property type="entry name" value="VKOR"/>
    <property type="match status" value="1"/>
</dbReference>
<evidence type="ECO:0000256" key="6">
    <source>
        <dbReference type="ARBA" id="ARBA00022729"/>
    </source>
</evidence>
<evidence type="ECO:0000256" key="5">
    <source>
        <dbReference type="ARBA" id="ARBA00022719"/>
    </source>
</evidence>
<dbReference type="GO" id="GO:0048038">
    <property type="term" value="F:quinone binding"/>
    <property type="evidence" value="ECO:0007669"/>
    <property type="project" value="UniProtKB-KW"/>
</dbReference>
<evidence type="ECO:0000256" key="1">
    <source>
        <dbReference type="ARBA" id="ARBA00004141"/>
    </source>
</evidence>
<keyword evidence="6" id="KW-0732">Signal</keyword>
<reference evidence="14" key="2">
    <citation type="journal article" date="2021" name="PeerJ">
        <title>Extensive microbial diversity within the chicken gut microbiome revealed by metagenomics and culture.</title>
        <authorList>
            <person name="Gilroy R."/>
            <person name="Ravi A."/>
            <person name="Getino M."/>
            <person name="Pursley I."/>
            <person name="Horton D.L."/>
            <person name="Alikhan N.F."/>
            <person name="Baker D."/>
            <person name="Gharbi K."/>
            <person name="Hall N."/>
            <person name="Watson M."/>
            <person name="Adriaenssens E.M."/>
            <person name="Foster-Nyarko E."/>
            <person name="Jarju S."/>
            <person name="Secka A."/>
            <person name="Antonio M."/>
            <person name="Oren A."/>
            <person name="Chaudhuri R.R."/>
            <person name="La Ragione R."/>
            <person name="Hildebrand F."/>
            <person name="Pallen M.J."/>
        </authorList>
    </citation>
    <scope>NUCLEOTIDE SEQUENCE</scope>
    <source>
        <strain evidence="14">6276</strain>
    </source>
</reference>
<dbReference type="InterPro" id="IPR038354">
    <property type="entry name" value="VKOR_sf"/>
</dbReference>
<comment type="similarity">
    <text evidence="3">Belongs to the VKOR family.</text>
</comment>
<evidence type="ECO:0000256" key="3">
    <source>
        <dbReference type="ARBA" id="ARBA00006214"/>
    </source>
</evidence>
<comment type="subcellular location">
    <subcellularLocation>
        <location evidence="1">Membrane</location>
        <topology evidence="1">Multi-pass membrane protein</topology>
    </subcellularLocation>
</comment>
<evidence type="ECO:0000256" key="7">
    <source>
        <dbReference type="ARBA" id="ARBA00022989"/>
    </source>
</evidence>
<organism evidence="14 15">
    <name type="scientific">Candidatus Scatousia excrementigallinarum</name>
    <dbReference type="NCBI Taxonomy" id="2840935"/>
    <lineage>
        <taxon>Bacteria</taxon>
        <taxon>Candidatus Scatousia</taxon>
    </lineage>
</organism>
<evidence type="ECO:0000256" key="11">
    <source>
        <dbReference type="ARBA" id="ARBA00023284"/>
    </source>
</evidence>
<evidence type="ECO:0000256" key="9">
    <source>
        <dbReference type="ARBA" id="ARBA00023136"/>
    </source>
</evidence>
<dbReference type="InterPro" id="IPR036249">
    <property type="entry name" value="Thioredoxin-like_sf"/>
</dbReference>
<gene>
    <name evidence="14" type="ORF">IAC10_09385</name>
</gene>
<feature type="transmembrane region" description="Helical" evidence="12">
    <location>
        <begin position="132"/>
        <end position="152"/>
    </location>
</feature>
<dbReference type="Pfam" id="PF13462">
    <property type="entry name" value="Thioredoxin_4"/>
    <property type="match status" value="1"/>
</dbReference>
<dbReference type="PANTHER" id="PTHR13887">
    <property type="entry name" value="GLUTATHIONE S-TRANSFERASE KAPPA"/>
    <property type="match status" value="1"/>
</dbReference>
<dbReference type="Gene3D" id="1.20.1440.130">
    <property type="entry name" value="VKOR domain"/>
    <property type="match status" value="1"/>
</dbReference>
<evidence type="ECO:0000259" key="13">
    <source>
        <dbReference type="SMART" id="SM00756"/>
    </source>
</evidence>
<keyword evidence="11" id="KW-0676">Redox-active center</keyword>
<dbReference type="EMBL" id="DVIU01000186">
    <property type="protein sequence ID" value="HIS36824.1"/>
    <property type="molecule type" value="Genomic_DNA"/>
</dbReference>
<evidence type="ECO:0000256" key="8">
    <source>
        <dbReference type="ARBA" id="ARBA00023002"/>
    </source>
</evidence>
<evidence type="ECO:0000256" key="10">
    <source>
        <dbReference type="ARBA" id="ARBA00023157"/>
    </source>
</evidence>
<reference evidence="14" key="1">
    <citation type="submission" date="2020-10" db="EMBL/GenBank/DDBJ databases">
        <authorList>
            <person name="Gilroy R."/>
        </authorList>
    </citation>
    <scope>NUCLEOTIDE SEQUENCE</scope>
    <source>
        <strain evidence="14">6276</strain>
    </source>
</reference>
<dbReference type="GO" id="GO:0016020">
    <property type="term" value="C:membrane"/>
    <property type="evidence" value="ECO:0007669"/>
    <property type="project" value="UniProtKB-SubCell"/>
</dbReference>
<evidence type="ECO:0000313" key="15">
    <source>
        <dbReference type="Proteomes" id="UP000823928"/>
    </source>
</evidence>
<keyword evidence="10" id="KW-1015">Disulfide bond</keyword>
<comment type="similarity">
    <text evidence="2">Belongs to the thioredoxin family. DsbA subfamily.</text>
</comment>
<dbReference type="CDD" id="cd12920">
    <property type="entry name" value="VKOR_3"/>
    <property type="match status" value="1"/>
</dbReference>
<keyword evidence="4 12" id="KW-0812">Transmembrane</keyword>
<feature type="transmembrane region" description="Helical" evidence="12">
    <location>
        <begin position="105"/>
        <end position="126"/>
    </location>
</feature>
<keyword evidence="7 12" id="KW-1133">Transmembrane helix</keyword>
<name>A0A9D1F088_9BACT</name>
<dbReference type="InterPro" id="IPR012336">
    <property type="entry name" value="Thioredoxin-like_fold"/>
</dbReference>
<proteinExistence type="inferred from homology"/>
<feature type="transmembrane region" description="Helical" evidence="12">
    <location>
        <begin position="176"/>
        <end position="197"/>
    </location>
</feature>
<evidence type="ECO:0000256" key="4">
    <source>
        <dbReference type="ARBA" id="ARBA00022692"/>
    </source>
</evidence>
<dbReference type="Proteomes" id="UP000823928">
    <property type="component" value="Unassembled WGS sequence"/>
</dbReference>
<keyword evidence="9 12" id="KW-0472">Membrane</keyword>
<comment type="caution">
    <text evidence="14">The sequence shown here is derived from an EMBL/GenBank/DDBJ whole genome shotgun (WGS) entry which is preliminary data.</text>
</comment>
<dbReference type="PANTHER" id="PTHR13887:SF14">
    <property type="entry name" value="DISULFIDE BOND FORMATION PROTEIN D"/>
    <property type="match status" value="1"/>
</dbReference>
<evidence type="ECO:0000256" key="2">
    <source>
        <dbReference type="ARBA" id="ARBA00005791"/>
    </source>
</evidence>
<dbReference type="SUPFAM" id="SSF52833">
    <property type="entry name" value="Thioredoxin-like"/>
    <property type="match status" value="1"/>
</dbReference>
<dbReference type="InterPro" id="IPR012932">
    <property type="entry name" value="VKOR"/>
</dbReference>
<dbReference type="SMART" id="SM00756">
    <property type="entry name" value="VKc"/>
    <property type="match status" value="1"/>
</dbReference>
<feature type="domain" description="Vitamin K epoxide reductase" evidence="13">
    <location>
        <begin position="4"/>
        <end position="153"/>
    </location>
</feature>